<evidence type="ECO:0000313" key="1">
    <source>
        <dbReference type="EMBL" id="KAI7839485.1"/>
    </source>
</evidence>
<evidence type="ECO:0000313" key="2">
    <source>
        <dbReference type="Proteomes" id="UP001205105"/>
    </source>
</evidence>
<dbReference type="AlphaFoldDB" id="A0AAD5DK82"/>
<dbReference type="GO" id="GO:0050482">
    <property type="term" value="P:arachidonate secretion"/>
    <property type="evidence" value="ECO:0007669"/>
    <property type="project" value="InterPro"/>
</dbReference>
<sequence>MAPREAGPARTLKGIEVAGAAQAAGHTPVKLKGAAEWFAGGLSFAFDGCVWGKCCGTGCDCKEGSKTKDKLDKACRAHDVCYAKYGGGLWDCDTICNCDPALSARANKVAIKFCRLNANFFACDKRREMAKMIAATFWGRAAGCGC</sequence>
<accession>A0AAD5DK82</accession>
<organism evidence="1 2">
    <name type="scientific">Chlorella ohadii</name>
    <dbReference type="NCBI Taxonomy" id="2649997"/>
    <lineage>
        <taxon>Eukaryota</taxon>
        <taxon>Viridiplantae</taxon>
        <taxon>Chlorophyta</taxon>
        <taxon>core chlorophytes</taxon>
        <taxon>Trebouxiophyceae</taxon>
        <taxon>Chlorellales</taxon>
        <taxon>Chlorellaceae</taxon>
        <taxon>Chlorella clade</taxon>
        <taxon>Chlorella</taxon>
    </lineage>
</organism>
<name>A0AAD5DK82_9CHLO</name>
<dbReference type="InterPro" id="IPR036444">
    <property type="entry name" value="PLipase_A2_dom_sf"/>
</dbReference>
<dbReference type="Gene3D" id="1.20.90.10">
    <property type="entry name" value="Phospholipase A2 domain"/>
    <property type="match status" value="1"/>
</dbReference>
<comment type="caution">
    <text evidence="1">The sequence shown here is derived from an EMBL/GenBank/DDBJ whole genome shotgun (WGS) entry which is preliminary data.</text>
</comment>
<reference evidence="1" key="1">
    <citation type="submission" date="2020-11" db="EMBL/GenBank/DDBJ databases">
        <title>Chlorella ohadii genome sequencing and assembly.</title>
        <authorList>
            <person name="Murik O."/>
            <person name="Treves H."/>
            <person name="Kedem I."/>
            <person name="Shotland Y."/>
            <person name="Kaplan A."/>
        </authorList>
    </citation>
    <scope>NUCLEOTIDE SEQUENCE</scope>
    <source>
        <strain evidence="1">1</strain>
    </source>
</reference>
<keyword evidence="2" id="KW-1185">Reference proteome</keyword>
<proteinExistence type="predicted"/>
<evidence type="ECO:0008006" key="3">
    <source>
        <dbReference type="Google" id="ProtNLM"/>
    </source>
</evidence>
<dbReference type="GO" id="GO:0004623">
    <property type="term" value="F:phospholipase A2 activity"/>
    <property type="evidence" value="ECO:0007669"/>
    <property type="project" value="InterPro"/>
</dbReference>
<dbReference type="GO" id="GO:0006644">
    <property type="term" value="P:phospholipid metabolic process"/>
    <property type="evidence" value="ECO:0007669"/>
    <property type="project" value="InterPro"/>
</dbReference>
<protein>
    <recommendedName>
        <fullName evidence="3">Phospholipase A2</fullName>
    </recommendedName>
</protein>
<dbReference type="EMBL" id="JADXDR010000100">
    <property type="protein sequence ID" value="KAI7839485.1"/>
    <property type="molecule type" value="Genomic_DNA"/>
</dbReference>
<dbReference type="SUPFAM" id="SSF48619">
    <property type="entry name" value="Phospholipase A2, PLA2"/>
    <property type="match status" value="1"/>
</dbReference>
<gene>
    <name evidence="1" type="ORF">COHA_006752</name>
</gene>
<dbReference type="Proteomes" id="UP001205105">
    <property type="component" value="Unassembled WGS sequence"/>
</dbReference>